<dbReference type="Proteomes" id="UP000616114">
    <property type="component" value="Unassembled WGS sequence"/>
</dbReference>
<evidence type="ECO:0000313" key="2">
    <source>
        <dbReference type="Proteomes" id="UP000616114"/>
    </source>
</evidence>
<sequence>MYAAIAAPTTPRTDHNQTRPFFEEGVEESAFVATVRVRSFRVEGCASSGDGSAATGGRDRLIL</sequence>
<evidence type="ECO:0000313" key="1">
    <source>
        <dbReference type="EMBL" id="GGA07254.1"/>
    </source>
</evidence>
<protein>
    <submittedName>
        <fullName evidence="1">Uncharacterized protein</fullName>
    </submittedName>
</protein>
<gene>
    <name evidence="1" type="ORF">GCM10011333_07350</name>
</gene>
<comment type="caution">
    <text evidence="1">The sequence shown here is derived from an EMBL/GenBank/DDBJ whole genome shotgun (WGS) entry which is preliminary data.</text>
</comment>
<dbReference type="AlphaFoldDB" id="A0A8J2XK65"/>
<dbReference type="EMBL" id="BMFY01000003">
    <property type="protein sequence ID" value="GGA07254.1"/>
    <property type="molecule type" value="Genomic_DNA"/>
</dbReference>
<keyword evidence="2" id="KW-1185">Reference proteome</keyword>
<proteinExistence type="predicted"/>
<organism evidence="1 2">
    <name type="scientific">Sediminivirga luteola</name>
    <dbReference type="NCBI Taxonomy" id="1774748"/>
    <lineage>
        <taxon>Bacteria</taxon>
        <taxon>Bacillati</taxon>
        <taxon>Actinomycetota</taxon>
        <taxon>Actinomycetes</taxon>
        <taxon>Micrococcales</taxon>
        <taxon>Brevibacteriaceae</taxon>
        <taxon>Sediminivirga</taxon>
    </lineage>
</organism>
<reference evidence="1" key="2">
    <citation type="submission" date="2020-09" db="EMBL/GenBank/DDBJ databases">
        <authorList>
            <person name="Sun Q."/>
            <person name="Zhou Y."/>
        </authorList>
    </citation>
    <scope>NUCLEOTIDE SEQUENCE</scope>
    <source>
        <strain evidence="1">CGMCC 1.12785</strain>
    </source>
</reference>
<name>A0A8J2XK65_9MICO</name>
<reference evidence="1" key="1">
    <citation type="journal article" date="2014" name="Int. J. Syst. Evol. Microbiol.">
        <title>Complete genome sequence of Corynebacterium casei LMG S-19264T (=DSM 44701T), isolated from a smear-ripened cheese.</title>
        <authorList>
            <consortium name="US DOE Joint Genome Institute (JGI-PGF)"/>
            <person name="Walter F."/>
            <person name="Albersmeier A."/>
            <person name="Kalinowski J."/>
            <person name="Ruckert C."/>
        </authorList>
    </citation>
    <scope>NUCLEOTIDE SEQUENCE</scope>
    <source>
        <strain evidence="1">CGMCC 1.12785</strain>
    </source>
</reference>
<accession>A0A8J2XK65</accession>